<evidence type="ECO:0000256" key="1">
    <source>
        <dbReference type="ARBA" id="ARBA00004241"/>
    </source>
</evidence>
<keyword evidence="3" id="KW-1133">Transmembrane helix</keyword>
<dbReference type="NCBIfam" id="TIGR02532">
    <property type="entry name" value="IV_pilin_GFxxxE"/>
    <property type="match status" value="1"/>
</dbReference>
<reference evidence="4 5" key="1">
    <citation type="submission" date="2023-07" db="EMBL/GenBank/DDBJ databases">
        <title>Genomic Encyclopedia of Type Strains, Phase IV (KMG-IV): sequencing the most valuable type-strain genomes for metagenomic binning, comparative biology and taxonomic classification.</title>
        <authorList>
            <person name="Goeker M."/>
        </authorList>
    </citation>
    <scope>NUCLEOTIDE SEQUENCE [LARGE SCALE GENOMIC DNA]</scope>
    <source>
        <strain evidence="4 5">DSM 23494</strain>
    </source>
</reference>
<comment type="subcellular location">
    <subcellularLocation>
        <location evidence="1">Cell surface</location>
    </subcellularLocation>
</comment>
<protein>
    <submittedName>
        <fullName evidence="4">Prepilin-type N-terminal cleavage/methylation domain-containing protein</fullName>
    </submittedName>
</protein>
<dbReference type="EMBL" id="JAUSUB010000006">
    <property type="protein sequence ID" value="MDQ0269993.1"/>
    <property type="molecule type" value="Genomic_DNA"/>
</dbReference>
<keyword evidence="2" id="KW-0178">Competence</keyword>
<comment type="caution">
    <text evidence="4">The sequence shown here is derived from an EMBL/GenBank/DDBJ whole genome shotgun (WGS) entry which is preliminary data.</text>
</comment>
<evidence type="ECO:0000313" key="5">
    <source>
        <dbReference type="Proteomes" id="UP001238088"/>
    </source>
</evidence>
<dbReference type="Proteomes" id="UP001238088">
    <property type="component" value="Unassembled WGS sequence"/>
</dbReference>
<feature type="transmembrane region" description="Helical" evidence="3">
    <location>
        <begin position="12"/>
        <end position="34"/>
    </location>
</feature>
<evidence type="ECO:0000256" key="3">
    <source>
        <dbReference type="SAM" id="Phobius"/>
    </source>
</evidence>
<keyword evidence="3" id="KW-0812">Transmembrane</keyword>
<dbReference type="InterPro" id="IPR012902">
    <property type="entry name" value="N_methyl_site"/>
</dbReference>
<dbReference type="RefSeq" id="WP_307474009.1">
    <property type="nucleotide sequence ID" value="NZ_JAUSUB010000006.1"/>
</dbReference>
<organism evidence="4 5">
    <name type="scientific">Cytobacillus purgationiresistens</name>
    <dbReference type="NCBI Taxonomy" id="863449"/>
    <lineage>
        <taxon>Bacteria</taxon>
        <taxon>Bacillati</taxon>
        <taxon>Bacillota</taxon>
        <taxon>Bacilli</taxon>
        <taxon>Bacillales</taxon>
        <taxon>Bacillaceae</taxon>
        <taxon>Cytobacillus</taxon>
    </lineage>
</organism>
<sequence>MNKFFLNEKGVSLIEIMLSMTILSIVLVSFLAVFSQMMNQSSKIEDRLTAIHMAEKLYIENKNGTDRTLNEKINGKEYEALIESCKEKELVLKRVRLTVFIKGMDEPLTTIFGYEPMGEVTVKPCPN</sequence>
<name>A0ABU0AFG8_9BACI</name>
<keyword evidence="3" id="KW-0472">Membrane</keyword>
<evidence type="ECO:0000256" key="2">
    <source>
        <dbReference type="ARBA" id="ARBA00023287"/>
    </source>
</evidence>
<proteinExistence type="predicted"/>
<accession>A0ABU0AFG8</accession>
<evidence type="ECO:0000313" key="4">
    <source>
        <dbReference type="EMBL" id="MDQ0269993.1"/>
    </source>
</evidence>
<gene>
    <name evidence="4" type="ORF">J2S17_001865</name>
</gene>
<keyword evidence="5" id="KW-1185">Reference proteome</keyword>
<dbReference type="PROSITE" id="PS00409">
    <property type="entry name" value="PROKAR_NTER_METHYL"/>
    <property type="match status" value="1"/>
</dbReference>
<dbReference type="Pfam" id="PF07963">
    <property type="entry name" value="N_methyl"/>
    <property type="match status" value="1"/>
</dbReference>